<reference evidence="8" key="1">
    <citation type="journal article" date="2021" name="PeerJ">
        <title>Extensive microbial diversity within the chicken gut microbiome revealed by metagenomics and culture.</title>
        <authorList>
            <person name="Gilroy R."/>
            <person name="Ravi A."/>
            <person name="Getino M."/>
            <person name="Pursley I."/>
            <person name="Horton D.L."/>
            <person name="Alikhan N.F."/>
            <person name="Baker D."/>
            <person name="Gharbi K."/>
            <person name="Hall N."/>
            <person name="Watson M."/>
            <person name="Adriaenssens E.M."/>
            <person name="Foster-Nyarko E."/>
            <person name="Jarju S."/>
            <person name="Secka A."/>
            <person name="Antonio M."/>
            <person name="Oren A."/>
            <person name="Chaudhuri R.R."/>
            <person name="La Ragione R."/>
            <person name="Hildebrand F."/>
            <person name="Pallen M.J."/>
        </authorList>
    </citation>
    <scope>NUCLEOTIDE SEQUENCE</scope>
    <source>
        <strain evidence="8">ChiSjej1B19-5720</strain>
    </source>
</reference>
<dbReference type="InterPro" id="IPR003594">
    <property type="entry name" value="HATPase_dom"/>
</dbReference>
<dbReference type="Gene3D" id="3.30.565.10">
    <property type="entry name" value="Histidine kinase-like ATPase, C-terminal domain"/>
    <property type="match status" value="1"/>
</dbReference>
<accession>A0A9D2LVF0</accession>
<keyword evidence="6" id="KW-0902">Two-component regulatory system</keyword>
<gene>
    <name evidence="8" type="ORF">IAA06_14620</name>
</gene>
<dbReference type="Pfam" id="PF02518">
    <property type="entry name" value="HATPase_c"/>
    <property type="match status" value="1"/>
</dbReference>
<comment type="catalytic activity">
    <reaction evidence="1">
        <text>ATP + protein L-histidine = ADP + protein N-phospho-L-histidine.</text>
        <dbReference type="EC" id="2.7.13.3"/>
    </reaction>
</comment>
<dbReference type="EMBL" id="DWYZ01000282">
    <property type="protein sequence ID" value="HJB30005.1"/>
    <property type="molecule type" value="Genomic_DNA"/>
</dbReference>
<dbReference type="GO" id="GO:0004721">
    <property type="term" value="F:phosphoprotein phosphatase activity"/>
    <property type="evidence" value="ECO:0007669"/>
    <property type="project" value="TreeGrafter"/>
</dbReference>
<evidence type="ECO:0000256" key="2">
    <source>
        <dbReference type="ARBA" id="ARBA00012438"/>
    </source>
</evidence>
<keyword evidence="4" id="KW-0808">Transferase</keyword>
<keyword evidence="5 8" id="KW-0418">Kinase</keyword>
<comment type="caution">
    <text evidence="8">The sequence shown here is derived from an EMBL/GenBank/DDBJ whole genome shotgun (WGS) entry which is preliminary data.</text>
</comment>
<sequence length="114" mass="13292">MKNEDLKGFVQEYLAENEAFVKENEVQISLEGEKGNYIKMDKGASKRVSDNLFTNSIRYREKKTGRIEIAIRKMSDKVFWSVKDDGTGVAESDLEKIFESFCRHIKLKKYLFPD</sequence>
<evidence type="ECO:0000313" key="8">
    <source>
        <dbReference type="EMBL" id="HJB30005.1"/>
    </source>
</evidence>
<dbReference type="AlphaFoldDB" id="A0A9D2LVF0"/>
<reference evidence="8" key="2">
    <citation type="submission" date="2021-04" db="EMBL/GenBank/DDBJ databases">
        <authorList>
            <person name="Gilroy R."/>
        </authorList>
    </citation>
    <scope>NUCLEOTIDE SEQUENCE</scope>
    <source>
        <strain evidence="8">ChiSjej1B19-5720</strain>
    </source>
</reference>
<keyword evidence="3" id="KW-0597">Phosphoprotein</keyword>
<evidence type="ECO:0000256" key="6">
    <source>
        <dbReference type="ARBA" id="ARBA00023012"/>
    </source>
</evidence>
<proteinExistence type="predicted"/>
<dbReference type="SUPFAM" id="SSF55874">
    <property type="entry name" value="ATPase domain of HSP90 chaperone/DNA topoisomerase II/histidine kinase"/>
    <property type="match status" value="1"/>
</dbReference>
<protein>
    <recommendedName>
        <fullName evidence="2">histidine kinase</fullName>
        <ecNumber evidence="2">2.7.13.3</ecNumber>
    </recommendedName>
</protein>
<evidence type="ECO:0000256" key="1">
    <source>
        <dbReference type="ARBA" id="ARBA00000085"/>
    </source>
</evidence>
<name>A0A9D2LVF0_9FIRM</name>
<dbReference type="PANTHER" id="PTHR45453:SF1">
    <property type="entry name" value="PHOSPHATE REGULON SENSOR PROTEIN PHOR"/>
    <property type="match status" value="1"/>
</dbReference>
<dbReference type="InterPro" id="IPR050351">
    <property type="entry name" value="BphY/WalK/GraS-like"/>
</dbReference>
<organism evidence="8 9">
    <name type="scientific">Candidatus Blautia faecavium</name>
    <dbReference type="NCBI Taxonomy" id="2838487"/>
    <lineage>
        <taxon>Bacteria</taxon>
        <taxon>Bacillati</taxon>
        <taxon>Bacillota</taxon>
        <taxon>Clostridia</taxon>
        <taxon>Lachnospirales</taxon>
        <taxon>Lachnospiraceae</taxon>
        <taxon>Blautia</taxon>
    </lineage>
</organism>
<dbReference type="CDD" id="cd00075">
    <property type="entry name" value="HATPase"/>
    <property type="match status" value="1"/>
</dbReference>
<evidence type="ECO:0000256" key="4">
    <source>
        <dbReference type="ARBA" id="ARBA00022679"/>
    </source>
</evidence>
<evidence type="ECO:0000313" key="9">
    <source>
        <dbReference type="Proteomes" id="UP000823842"/>
    </source>
</evidence>
<dbReference type="PANTHER" id="PTHR45453">
    <property type="entry name" value="PHOSPHATE REGULON SENSOR PROTEIN PHOR"/>
    <property type="match status" value="1"/>
</dbReference>
<evidence type="ECO:0000256" key="5">
    <source>
        <dbReference type="ARBA" id="ARBA00022777"/>
    </source>
</evidence>
<dbReference type="Proteomes" id="UP000823842">
    <property type="component" value="Unassembled WGS sequence"/>
</dbReference>
<feature type="domain" description="Histidine kinase/HSP90-like ATPase" evidence="7">
    <location>
        <begin position="46"/>
        <end position="103"/>
    </location>
</feature>
<dbReference type="EC" id="2.7.13.3" evidence="2"/>
<dbReference type="GO" id="GO:0000155">
    <property type="term" value="F:phosphorelay sensor kinase activity"/>
    <property type="evidence" value="ECO:0007669"/>
    <property type="project" value="TreeGrafter"/>
</dbReference>
<dbReference type="GO" id="GO:0016036">
    <property type="term" value="P:cellular response to phosphate starvation"/>
    <property type="evidence" value="ECO:0007669"/>
    <property type="project" value="TreeGrafter"/>
</dbReference>
<dbReference type="InterPro" id="IPR036890">
    <property type="entry name" value="HATPase_C_sf"/>
</dbReference>
<evidence type="ECO:0000259" key="7">
    <source>
        <dbReference type="Pfam" id="PF02518"/>
    </source>
</evidence>
<dbReference type="GO" id="GO:0005886">
    <property type="term" value="C:plasma membrane"/>
    <property type="evidence" value="ECO:0007669"/>
    <property type="project" value="TreeGrafter"/>
</dbReference>
<evidence type="ECO:0000256" key="3">
    <source>
        <dbReference type="ARBA" id="ARBA00022553"/>
    </source>
</evidence>